<keyword evidence="3" id="KW-1185">Reference proteome</keyword>
<feature type="region of interest" description="Disordered" evidence="1">
    <location>
        <begin position="1"/>
        <end position="69"/>
    </location>
</feature>
<feature type="compositionally biased region" description="Basic and acidic residues" evidence="1">
    <location>
        <begin position="57"/>
        <end position="69"/>
    </location>
</feature>
<dbReference type="EMBL" id="JBBNAG010000005">
    <property type="protein sequence ID" value="KAK9133639.1"/>
    <property type="molecule type" value="Genomic_DNA"/>
</dbReference>
<proteinExistence type="predicted"/>
<comment type="caution">
    <text evidence="2">The sequence shown here is derived from an EMBL/GenBank/DDBJ whole genome shotgun (WGS) entry which is preliminary data.</text>
</comment>
<reference evidence="2 3" key="1">
    <citation type="submission" date="2024-01" db="EMBL/GenBank/DDBJ databases">
        <title>Genome assemblies of Stephania.</title>
        <authorList>
            <person name="Yang L."/>
        </authorList>
    </citation>
    <scope>NUCLEOTIDE SEQUENCE [LARGE SCALE GENOMIC DNA]</scope>
    <source>
        <strain evidence="2">JXDWG</strain>
        <tissue evidence="2">Leaf</tissue>
    </source>
</reference>
<protein>
    <submittedName>
        <fullName evidence="2">Uncharacterized protein</fullName>
    </submittedName>
</protein>
<gene>
    <name evidence="2" type="ORF">Scep_013167</name>
</gene>
<evidence type="ECO:0000256" key="1">
    <source>
        <dbReference type="SAM" id="MobiDB-lite"/>
    </source>
</evidence>
<sequence length="69" mass="6987">MASPARRSGCGPVSEEQRKARTSSAAPKHGGPKDADGGSRRREARTAIPALGGGTRVTEDAGASREGTP</sequence>
<feature type="compositionally biased region" description="Basic and acidic residues" evidence="1">
    <location>
        <begin position="31"/>
        <end position="45"/>
    </location>
</feature>
<accession>A0AAP0JGU3</accession>
<evidence type="ECO:0000313" key="2">
    <source>
        <dbReference type="EMBL" id="KAK9133639.1"/>
    </source>
</evidence>
<dbReference type="AlphaFoldDB" id="A0AAP0JGU3"/>
<dbReference type="Proteomes" id="UP001419268">
    <property type="component" value="Unassembled WGS sequence"/>
</dbReference>
<evidence type="ECO:0000313" key="3">
    <source>
        <dbReference type="Proteomes" id="UP001419268"/>
    </source>
</evidence>
<organism evidence="2 3">
    <name type="scientific">Stephania cephalantha</name>
    <dbReference type="NCBI Taxonomy" id="152367"/>
    <lineage>
        <taxon>Eukaryota</taxon>
        <taxon>Viridiplantae</taxon>
        <taxon>Streptophyta</taxon>
        <taxon>Embryophyta</taxon>
        <taxon>Tracheophyta</taxon>
        <taxon>Spermatophyta</taxon>
        <taxon>Magnoliopsida</taxon>
        <taxon>Ranunculales</taxon>
        <taxon>Menispermaceae</taxon>
        <taxon>Menispermoideae</taxon>
        <taxon>Cissampelideae</taxon>
        <taxon>Stephania</taxon>
    </lineage>
</organism>
<name>A0AAP0JGU3_9MAGN</name>